<gene>
    <name evidence="1" type="ORF">Tco_0861514</name>
</gene>
<evidence type="ECO:0000313" key="2">
    <source>
        <dbReference type="Proteomes" id="UP001151760"/>
    </source>
</evidence>
<dbReference type="Proteomes" id="UP001151760">
    <property type="component" value="Unassembled WGS sequence"/>
</dbReference>
<reference evidence="1" key="1">
    <citation type="journal article" date="2022" name="Int. J. Mol. Sci.">
        <title>Draft Genome of Tanacetum Coccineum: Genomic Comparison of Closely Related Tanacetum-Family Plants.</title>
        <authorList>
            <person name="Yamashiro T."/>
            <person name="Shiraishi A."/>
            <person name="Nakayama K."/>
            <person name="Satake H."/>
        </authorList>
    </citation>
    <scope>NUCLEOTIDE SEQUENCE</scope>
</reference>
<evidence type="ECO:0000313" key="1">
    <source>
        <dbReference type="EMBL" id="GJT14472.1"/>
    </source>
</evidence>
<protein>
    <submittedName>
        <fullName evidence="1">Uncharacterized protein</fullName>
    </submittedName>
</protein>
<comment type="caution">
    <text evidence="1">The sequence shown here is derived from an EMBL/GenBank/DDBJ whole genome shotgun (WGS) entry which is preliminary data.</text>
</comment>
<name>A0ABQ5BL06_9ASTR</name>
<dbReference type="EMBL" id="BQNB010013315">
    <property type="protein sequence ID" value="GJT14472.1"/>
    <property type="molecule type" value="Genomic_DNA"/>
</dbReference>
<accession>A0ABQ5BL06</accession>
<keyword evidence="2" id="KW-1185">Reference proteome</keyword>
<proteinExistence type="predicted"/>
<sequence length="123" mass="13007">MVRLCPTPQGAAVVAVPSFDRHHDGGLAMDSPFLTETLTKSTTNSRGFRGVSPAVAADPPPIAAPRRRQRLVNLPRLLRWCSGLAMVKRRYGGGGEGGRSVVDLVGGVAAADGGGWQQRKMMV</sequence>
<reference evidence="1" key="2">
    <citation type="submission" date="2022-01" db="EMBL/GenBank/DDBJ databases">
        <authorList>
            <person name="Yamashiro T."/>
            <person name="Shiraishi A."/>
            <person name="Satake H."/>
            <person name="Nakayama K."/>
        </authorList>
    </citation>
    <scope>NUCLEOTIDE SEQUENCE</scope>
</reference>
<organism evidence="1 2">
    <name type="scientific">Tanacetum coccineum</name>
    <dbReference type="NCBI Taxonomy" id="301880"/>
    <lineage>
        <taxon>Eukaryota</taxon>
        <taxon>Viridiplantae</taxon>
        <taxon>Streptophyta</taxon>
        <taxon>Embryophyta</taxon>
        <taxon>Tracheophyta</taxon>
        <taxon>Spermatophyta</taxon>
        <taxon>Magnoliopsida</taxon>
        <taxon>eudicotyledons</taxon>
        <taxon>Gunneridae</taxon>
        <taxon>Pentapetalae</taxon>
        <taxon>asterids</taxon>
        <taxon>campanulids</taxon>
        <taxon>Asterales</taxon>
        <taxon>Asteraceae</taxon>
        <taxon>Asteroideae</taxon>
        <taxon>Anthemideae</taxon>
        <taxon>Anthemidinae</taxon>
        <taxon>Tanacetum</taxon>
    </lineage>
</organism>